<evidence type="ECO:0000313" key="2">
    <source>
        <dbReference type="Proteomes" id="UP000000564"/>
    </source>
</evidence>
<dbReference type="Proteomes" id="UP000000564">
    <property type="component" value="Chromosome"/>
</dbReference>
<dbReference type="AlphaFoldDB" id="A0A0H2UWD7"/>
<dbReference type="EMBL" id="AE014074">
    <property type="protein sequence ID" value="AAM80306.1"/>
    <property type="molecule type" value="Genomic_DNA"/>
</dbReference>
<reference evidence="1 2" key="1">
    <citation type="journal article" date="2002" name="Proc. Natl. Acad. Sci. U.S.A.">
        <title>Genome sequence of a serotype M3 strain of group A Streptococcus: phage-encoded toxins, the high-virulence phenotype, and clone emergence.</title>
        <authorList>
            <person name="Beres S.B."/>
            <person name="Sylva G.L."/>
            <person name="Barbian K.D."/>
            <person name="Lei B."/>
            <person name="Hoff J.S."/>
            <person name="Mammarella N.D."/>
            <person name="Liu M.Y."/>
            <person name="Smoot J.C."/>
            <person name="Porcella S.F."/>
            <person name="Parkins L.D."/>
            <person name="Campbell D.S."/>
            <person name="Smith T.M."/>
            <person name="McCormick J.K."/>
            <person name="Leung D.Y."/>
            <person name="Schlievert P.M."/>
            <person name="Musser J.M."/>
        </authorList>
    </citation>
    <scope>NUCLEOTIDE SEQUENCE [LARGE SCALE GENOMIC DNA]</scope>
    <source>
        <strain evidence="2">ATCC BAA-595 / MGAS315</strain>
    </source>
</reference>
<dbReference type="KEGG" id="spg:SpyM3_1699"/>
<accession>A0A0H2UWD7</accession>
<protein>
    <submittedName>
        <fullName evidence="1">Uncharacterized protein</fullName>
    </submittedName>
</protein>
<dbReference type="HOGENOM" id="CLU_3085294_0_0_9"/>
<proteinExistence type="predicted"/>
<sequence length="52" mass="5678">MSLVSPTKRLEKSKQLLIACCLLFLSVNLIVLEDRGYLSLGLSGIGVSVSRR</sequence>
<name>A0A0H2UWD7_STRP3</name>
<evidence type="ECO:0000313" key="1">
    <source>
        <dbReference type="EMBL" id="AAM80306.1"/>
    </source>
</evidence>
<organism evidence="1 2">
    <name type="scientific">Streptococcus pyogenes serotype M3 (strain ATCC BAA-595 / MGAS315)</name>
    <dbReference type="NCBI Taxonomy" id="198466"/>
    <lineage>
        <taxon>Bacteria</taxon>
        <taxon>Bacillati</taxon>
        <taxon>Bacillota</taxon>
        <taxon>Bacilli</taxon>
        <taxon>Lactobacillales</taxon>
        <taxon>Streptococcaceae</taxon>
        <taxon>Streptococcus</taxon>
    </lineage>
</organism>
<gene>
    <name evidence="1" type="ordered locus">SpyM3_1699</name>
</gene>